<organism evidence="1 2">
    <name type="scientific">Orbilia oligospora</name>
    <name type="common">Nematode-trapping fungus</name>
    <name type="synonym">Arthrobotrys oligospora</name>
    <dbReference type="NCBI Taxonomy" id="2813651"/>
    <lineage>
        <taxon>Eukaryota</taxon>
        <taxon>Fungi</taxon>
        <taxon>Dikarya</taxon>
        <taxon>Ascomycota</taxon>
        <taxon>Pezizomycotina</taxon>
        <taxon>Orbiliomycetes</taxon>
        <taxon>Orbiliales</taxon>
        <taxon>Orbiliaceae</taxon>
        <taxon>Orbilia</taxon>
    </lineage>
</organism>
<dbReference type="Proteomes" id="UP000479691">
    <property type="component" value="Unassembled WGS sequence"/>
</dbReference>
<evidence type="ECO:0000313" key="1">
    <source>
        <dbReference type="EMBL" id="KAF3177038.1"/>
    </source>
</evidence>
<accession>A0A7C8TVQ7</accession>
<reference evidence="1 2" key="1">
    <citation type="submission" date="2019-06" db="EMBL/GenBank/DDBJ databases">
        <authorList>
            <person name="Palmer J.M."/>
        </authorList>
    </citation>
    <scope>NUCLEOTIDE SEQUENCE [LARGE SCALE GENOMIC DNA]</scope>
    <source>
        <strain evidence="1 2">TWF788</strain>
    </source>
</reference>
<comment type="caution">
    <text evidence="1">The sequence shown here is derived from an EMBL/GenBank/DDBJ whole genome shotgun (WGS) entry which is preliminary data.</text>
</comment>
<name>A0A7C8TVQ7_ORBOL</name>
<sequence length="109" mass="11711">MAFVFSSTVRVHPTSHFKLAGGHCNSQSLGPLLVGMHLDAHRGTCTPYADNDQTPEIPILSSRVFLSLASHVRQGDLQDTAVSGHRAPVLIKACSPSRCSIGCRGWEQS</sequence>
<dbReference type="AlphaFoldDB" id="A0A7C8TVQ7"/>
<evidence type="ECO:0000313" key="2">
    <source>
        <dbReference type="Proteomes" id="UP000479691"/>
    </source>
</evidence>
<gene>
    <name evidence="1" type="ORF">TWF788_007886</name>
</gene>
<dbReference type="EMBL" id="JAABOE010000046">
    <property type="protein sequence ID" value="KAF3177038.1"/>
    <property type="molecule type" value="Genomic_DNA"/>
</dbReference>
<protein>
    <submittedName>
        <fullName evidence="1">Uncharacterized protein</fullName>
    </submittedName>
</protein>
<proteinExistence type="predicted"/>